<name>G2WZD5_VERDV</name>
<reference evidence="3 4" key="1">
    <citation type="submission" date="2008-03" db="EMBL/GenBank/DDBJ databases">
        <title>The Genome Sequence of Verticillium dahliae VdLs.17.</title>
        <authorList>
            <consortium name="The Broad Institute Genome Sequencing Platform"/>
            <person name="Ma L.-J.J."/>
            <person name="Klosterman S.J."/>
            <person name="Subbarao K."/>
            <person name="Dobinson K."/>
            <person name="Veronese P."/>
            <person name="Kang S."/>
            <person name="Gold S.E."/>
            <person name="Young S."/>
            <person name="Jaffe D."/>
            <person name="Gnerre S."/>
            <person name="Berlin A."/>
            <person name="Heiman D."/>
            <person name="Hepburn T."/>
            <person name="Sykes S."/>
            <person name="Alvarado L."/>
            <person name="Kodira C.D."/>
            <person name="Lander E."/>
            <person name="Galagan J."/>
            <person name="Nusbaum C."/>
            <person name="Birren B."/>
        </authorList>
    </citation>
    <scope>NUCLEOTIDE SEQUENCE [LARGE SCALE GENOMIC DNA]</scope>
    <source>
        <strain evidence="4">VdLs.17 / ATCC MYA-4575 / FGSC 10137</strain>
    </source>
</reference>
<dbReference type="InParanoid" id="G2WZD5"/>
<dbReference type="PRINTS" id="PR00833">
    <property type="entry name" value="POAALLERGEN"/>
</dbReference>
<accession>G2WZD5</accession>
<keyword evidence="2" id="KW-0732">Signal</keyword>
<evidence type="ECO:0000256" key="2">
    <source>
        <dbReference type="SAM" id="SignalP"/>
    </source>
</evidence>
<feature type="region of interest" description="Disordered" evidence="1">
    <location>
        <begin position="127"/>
        <end position="166"/>
    </location>
</feature>
<feature type="compositionally biased region" description="Low complexity" evidence="1">
    <location>
        <begin position="127"/>
        <end position="157"/>
    </location>
</feature>
<keyword evidence="4" id="KW-1185">Reference proteome</keyword>
<dbReference type="HOGENOM" id="CLU_101102_0_0_1"/>
<feature type="chain" id="PRO_5003439161" evidence="2">
    <location>
        <begin position="18"/>
        <end position="166"/>
    </location>
</feature>
<sequence length="166" mass="17563">MKFSAALLLTAVTATLAAPAPAAEEIAPVEAREAAPGGDWHQHRDHCKKECHHGAHHDRCRKRCDDYDYSYKKKVTVTYTRLCSAALRPAKSLTRRFSGALTAATAARAPRRCTTTTMTTTARATTVTTATGTTTSAAPSATTASTSTTTTTTATPASGERGLKSY</sequence>
<proteinExistence type="predicted"/>
<evidence type="ECO:0000313" key="3">
    <source>
        <dbReference type="EMBL" id="EGY21937.1"/>
    </source>
</evidence>
<dbReference type="eggNOG" id="ENOG502R2SA">
    <property type="taxonomic scope" value="Eukaryota"/>
</dbReference>
<organism evidence="3 4">
    <name type="scientific">Verticillium dahliae (strain VdLs.17 / ATCC MYA-4575 / FGSC 10137)</name>
    <name type="common">Verticillium wilt</name>
    <dbReference type="NCBI Taxonomy" id="498257"/>
    <lineage>
        <taxon>Eukaryota</taxon>
        <taxon>Fungi</taxon>
        <taxon>Dikarya</taxon>
        <taxon>Ascomycota</taxon>
        <taxon>Pezizomycotina</taxon>
        <taxon>Sordariomycetes</taxon>
        <taxon>Hypocreomycetidae</taxon>
        <taxon>Glomerellales</taxon>
        <taxon>Plectosphaerellaceae</taxon>
        <taxon>Verticillium</taxon>
    </lineage>
</organism>
<dbReference type="RefSeq" id="XP_009655537.1">
    <property type="nucleotide sequence ID" value="XM_009657242.1"/>
</dbReference>
<protein>
    <submittedName>
        <fullName evidence="3">Uncharacterized protein</fullName>
    </submittedName>
</protein>
<dbReference type="AlphaFoldDB" id="G2WZD5"/>
<dbReference type="Proteomes" id="UP000001611">
    <property type="component" value="Chromosome 6"/>
</dbReference>
<feature type="signal peptide" evidence="2">
    <location>
        <begin position="1"/>
        <end position="17"/>
    </location>
</feature>
<gene>
    <name evidence="3" type="ORF">VDAG_03377</name>
</gene>
<dbReference type="KEGG" id="vda:VDAG_03377"/>
<dbReference type="GeneID" id="20704840"/>
<evidence type="ECO:0000256" key="1">
    <source>
        <dbReference type="SAM" id="MobiDB-lite"/>
    </source>
</evidence>
<dbReference type="EMBL" id="DS572699">
    <property type="protein sequence ID" value="EGY21937.1"/>
    <property type="molecule type" value="Genomic_DNA"/>
</dbReference>
<evidence type="ECO:0000313" key="4">
    <source>
        <dbReference type="Proteomes" id="UP000001611"/>
    </source>
</evidence>